<accession>A0A923E314</accession>
<organism evidence="3 4">
    <name type="scientific">Schaalia hyovaginalis</name>
    <dbReference type="NCBI Taxonomy" id="29316"/>
    <lineage>
        <taxon>Bacteria</taxon>
        <taxon>Bacillati</taxon>
        <taxon>Actinomycetota</taxon>
        <taxon>Actinomycetes</taxon>
        <taxon>Actinomycetales</taxon>
        <taxon>Actinomycetaceae</taxon>
        <taxon>Schaalia</taxon>
    </lineage>
</organism>
<feature type="region of interest" description="Disordered" evidence="2">
    <location>
        <begin position="1"/>
        <end position="47"/>
    </location>
</feature>
<dbReference type="InterPro" id="IPR017703">
    <property type="entry name" value="YgfZ/GCV_T_CS"/>
</dbReference>
<feature type="compositionally biased region" description="Basic and acidic residues" evidence="2">
    <location>
        <begin position="1"/>
        <end position="12"/>
    </location>
</feature>
<evidence type="ECO:0000256" key="1">
    <source>
        <dbReference type="ARBA" id="ARBA00022946"/>
    </source>
</evidence>
<sequence length="411" mass="43355">MCEHPANDDHRASPMTLLPGAVLDSDESDESGAGPGACADDAPPSSRPVAWHYGDPSGEQWALEAGRGLVDRSDLSVVTVAGPDRQTWLTSITTQVITGMGPGDSRELLVLDPQGRIEHAAAVLDDGAATHLITEGGDAPDLAAFLDSMRFALRVEVRLREGLSVFATAGSHADTADGLPGHVLTWADPWPGVAEGGAEYFRGVHPGAASRMRLHLVDEARAGEFVDAWLGADAKRRPAGLLAWEAMRIAAWRPRLGFETDSRSIPAELDWLRTAVHTDKGCYRGQESVARVINLGRPPRRLVFLQLDGSRGDLPERGEKILLKGRTLGVVTSVARHAELGPIALALLARNVPADAVFDLDGIAAAQELIVPIDGKSSISPAVRPGAGLANPALRRHDASPIGGLGGLGAR</sequence>
<evidence type="ECO:0000256" key="2">
    <source>
        <dbReference type="SAM" id="MobiDB-lite"/>
    </source>
</evidence>
<reference evidence="3" key="1">
    <citation type="submission" date="2020-08" db="EMBL/GenBank/DDBJ databases">
        <title>Sequencing the genomes of 1000 actinobacteria strains.</title>
        <authorList>
            <person name="Klenk H.-P."/>
        </authorList>
    </citation>
    <scope>NUCLEOTIDE SEQUENCE</scope>
    <source>
        <strain evidence="3">DSM 10695</strain>
    </source>
</reference>
<keyword evidence="1" id="KW-0809">Transit peptide</keyword>
<dbReference type="Proteomes" id="UP000617426">
    <property type="component" value="Unassembled WGS sequence"/>
</dbReference>
<proteinExistence type="predicted"/>
<dbReference type="AlphaFoldDB" id="A0A923E314"/>
<dbReference type="InterPro" id="IPR027266">
    <property type="entry name" value="TrmE/GcvT-like"/>
</dbReference>
<protein>
    <submittedName>
        <fullName evidence="3">Folate-binding protein YgfZ</fullName>
    </submittedName>
</protein>
<evidence type="ECO:0000313" key="3">
    <source>
        <dbReference type="EMBL" id="MBB6333917.1"/>
    </source>
</evidence>
<dbReference type="PANTHER" id="PTHR22602">
    <property type="entry name" value="TRANSFERASE CAF17, MITOCHONDRIAL-RELATED"/>
    <property type="match status" value="1"/>
</dbReference>
<dbReference type="PANTHER" id="PTHR22602:SF0">
    <property type="entry name" value="TRANSFERASE CAF17, MITOCHONDRIAL-RELATED"/>
    <property type="match status" value="1"/>
</dbReference>
<dbReference type="GO" id="GO:0016226">
    <property type="term" value="P:iron-sulfur cluster assembly"/>
    <property type="evidence" value="ECO:0007669"/>
    <property type="project" value="TreeGrafter"/>
</dbReference>
<gene>
    <name evidence="3" type="ORF">HD592_000482</name>
</gene>
<name>A0A923E314_9ACTO</name>
<dbReference type="Gene3D" id="3.30.1360.120">
    <property type="entry name" value="Probable tRNA modification gtpase trme, domain 1"/>
    <property type="match status" value="2"/>
</dbReference>
<dbReference type="EMBL" id="JACHMK010000001">
    <property type="protein sequence ID" value="MBB6333917.1"/>
    <property type="molecule type" value="Genomic_DNA"/>
</dbReference>
<evidence type="ECO:0000313" key="4">
    <source>
        <dbReference type="Proteomes" id="UP000617426"/>
    </source>
</evidence>
<dbReference type="InterPro" id="IPR045179">
    <property type="entry name" value="YgfZ/GcvT"/>
</dbReference>
<dbReference type="SUPFAM" id="SSF103025">
    <property type="entry name" value="Folate-binding domain"/>
    <property type="match status" value="1"/>
</dbReference>
<keyword evidence="4" id="KW-1185">Reference proteome</keyword>
<dbReference type="NCBIfam" id="TIGR03317">
    <property type="entry name" value="ygfZ_signature"/>
    <property type="match status" value="1"/>
</dbReference>
<comment type="caution">
    <text evidence="3">The sequence shown here is derived from an EMBL/GenBank/DDBJ whole genome shotgun (WGS) entry which is preliminary data.</text>
</comment>